<dbReference type="InterPro" id="IPR036374">
    <property type="entry name" value="OxRdtase_Mopterin-bd_sf"/>
</dbReference>
<dbReference type="RefSeq" id="WP_089658711.1">
    <property type="nucleotide sequence ID" value="NZ_FNGH01000008.1"/>
</dbReference>
<organism evidence="2 3">
    <name type="scientific">Franzmannia pantelleriensis</name>
    <dbReference type="NCBI Taxonomy" id="48727"/>
    <lineage>
        <taxon>Bacteria</taxon>
        <taxon>Pseudomonadati</taxon>
        <taxon>Pseudomonadota</taxon>
        <taxon>Gammaproteobacteria</taxon>
        <taxon>Oceanospirillales</taxon>
        <taxon>Halomonadaceae</taxon>
        <taxon>Franzmannia</taxon>
    </lineage>
</organism>
<dbReference type="STRING" id="48727.SAMN05192555_108146"/>
<dbReference type="AlphaFoldDB" id="A0A1G9PM34"/>
<evidence type="ECO:0000313" key="2">
    <source>
        <dbReference type="EMBL" id="SDL99643.1"/>
    </source>
</evidence>
<dbReference type="Pfam" id="PF00174">
    <property type="entry name" value="Oxidored_molyb"/>
    <property type="match status" value="1"/>
</dbReference>
<dbReference type="OrthoDB" id="9798763at2"/>
<proteinExistence type="predicted"/>
<dbReference type="Proteomes" id="UP000199107">
    <property type="component" value="Unassembled WGS sequence"/>
</dbReference>
<dbReference type="SUPFAM" id="SSF56524">
    <property type="entry name" value="Oxidoreductase molybdopterin-binding domain"/>
    <property type="match status" value="1"/>
</dbReference>
<keyword evidence="3" id="KW-1185">Reference proteome</keyword>
<accession>A0A1G9PM34</accession>
<feature type="domain" description="Oxidoreductase molybdopterin-binding" evidence="1">
    <location>
        <begin position="82"/>
        <end position="151"/>
    </location>
</feature>
<name>A0A1G9PM34_9GAMM</name>
<sequence length="177" mass="19613">MLARDDSDITAVSFRLRAAGLLAGIALPVAAAALPPPDTTPLLRVSGDIATPNVGEEAHIDRSLFASLPRQTLDTTTVVTDGVSHFEGVLMRDLLDAVGAQGDEVVATALNDYIIDIPMQDFHDYDVLLADTMDGETLTPRDKGPLWIVYPRDDHSELQDIRYDYRWVWQLERLEIR</sequence>
<reference evidence="3" key="1">
    <citation type="submission" date="2016-10" db="EMBL/GenBank/DDBJ databases">
        <authorList>
            <person name="Varghese N."/>
            <person name="Submissions S."/>
        </authorList>
    </citation>
    <scope>NUCLEOTIDE SEQUENCE [LARGE SCALE GENOMIC DNA]</scope>
    <source>
        <strain evidence="3">AAP</strain>
    </source>
</reference>
<protein>
    <recommendedName>
        <fullName evidence="1">Oxidoreductase molybdopterin-binding domain-containing protein</fullName>
    </recommendedName>
</protein>
<dbReference type="InterPro" id="IPR000572">
    <property type="entry name" value="OxRdtase_Mopterin-bd_dom"/>
</dbReference>
<evidence type="ECO:0000313" key="3">
    <source>
        <dbReference type="Proteomes" id="UP000199107"/>
    </source>
</evidence>
<dbReference type="Gene3D" id="3.90.420.10">
    <property type="entry name" value="Oxidoreductase, molybdopterin-binding domain"/>
    <property type="match status" value="1"/>
</dbReference>
<dbReference type="EMBL" id="FNGH01000008">
    <property type="protein sequence ID" value="SDL99643.1"/>
    <property type="molecule type" value="Genomic_DNA"/>
</dbReference>
<evidence type="ECO:0000259" key="1">
    <source>
        <dbReference type="Pfam" id="PF00174"/>
    </source>
</evidence>
<gene>
    <name evidence="2" type="ORF">SAMN05192555_108146</name>
</gene>